<dbReference type="EMBL" id="JBHULX010000048">
    <property type="protein sequence ID" value="MFD2593552.1"/>
    <property type="molecule type" value="Genomic_DNA"/>
</dbReference>
<dbReference type="Pfam" id="PF08327">
    <property type="entry name" value="AHSA1"/>
    <property type="match status" value="1"/>
</dbReference>
<gene>
    <name evidence="3" type="ORF">ACFSTE_22125</name>
</gene>
<protein>
    <submittedName>
        <fullName evidence="3">SRPBCC domain-containing protein</fullName>
    </submittedName>
</protein>
<dbReference type="RefSeq" id="WP_176030904.1">
    <property type="nucleotide sequence ID" value="NZ_JBHSJV010000001.1"/>
</dbReference>
<comment type="caution">
    <text evidence="3">The sequence shown here is derived from an EMBL/GenBank/DDBJ whole genome shotgun (WGS) entry which is preliminary data.</text>
</comment>
<comment type="similarity">
    <text evidence="1">Belongs to the AHA1 family.</text>
</comment>
<evidence type="ECO:0000313" key="3">
    <source>
        <dbReference type="EMBL" id="MFD2593552.1"/>
    </source>
</evidence>
<name>A0ABW5NDC0_9FLAO</name>
<dbReference type="PROSITE" id="PS51257">
    <property type="entry name" value="PROKAR_LIPOPROTEIN"/>
    <property type="match status" value="1"/>
</dbReference>
<proteinExistence type="inferred from homology"/>
<keyword evidence="4" id="KW-1185">Reference proteome</keyword>
<feature type="domain" description="Activator of Hsp90 ATPase homologue 1/2-like C-terminal" evidence="2">
    <location>
        <begin position="34"/>
        <end position="165"/>
    </location>
</feature>
<evidence type="ECO:0000256" key="1">
    <source>
        <dbReference type="ARBA" id="ARBA00006817"/>
    </source>
</evidence>
<organism evidence="3 4">
    <name type="scientific">Aquimarina hainanensis</name>
    <dbReference type="NCBI Taxonomy" id="1578017"/>
    <lineage>
        <taxon>Bacteria</taxon>
        <taxon>Pseudomonadati</taxon>
        <taxon>Bacteroidota</taxon>
        <taxon>Flavobacteriia</taxon>
        <taxon>Flavobacteriales</taxon>
        <taxon>Flavobacteriaceae</taxon>
        <taxon>Aquimarina</taxon>
    </lineage>
</organism>
<evidence type="ECO:0000259" key="2">
    <source>
        <dbReference type="Pfam" id="PF08327"/>
    </source>
</evidence>
<sequence>MKYIWLLVLFAMTGCMSTKRNKEMKIEKEIHFSVSQERVWEVLTNPEQTRKYMFGCELISEWKVGAPMLWKGKTNTGEVIVYVKGNILELEQGKKVTFSMFDPNMNLEDIPANYLIMTYEVIAKGKGTILRLRQENFRNNETGKKRYEESLKGWEAIIPDLKQIAEQE</sequence>
<reference evidence="4" key="1">
    <citation type="journal article" date="2019" name="Int. J. Syst. Evol. Microbiol.">
        <title>The Global Catalogue of Microorganisms (GCM) 10K type strain sequencing project: providing services to taxonomists for standard genome sequencing and annotation.</title>
        <authorList>
            <consortium name="The Broad Institute Genomics Platform"/>
            <consortium name="The Broad Institute Genome Sequencing Center for Infectious Disease"/>
            <person name="Wu L."/>
            <person name="Ma J."/>
        </authorList>
    </citation>
    <scope>NUCLEOTIDE SEQUENCE [LARGE SCALE GENOMIC DNA]</scope>
    <source>
        <strain evidence="4">KCTC 42423</strain>
    </source>
</reference>
<dbReference type="InterPro" id="IPR023393">
    <property type="entry name" value="START-like_dom_sf"/>
</dbReference>
<dbReference type="InterPro" id="IPR013538">
    <property type="entry name" value="ASHA1/2-like_C"/>
</dbReference>
<evidence type="ECO:0000313" key="4">
    <source>
        <dbReference type="Proteomes" id="UP001597459"/>
    </source>
</evidence>
<dbReference type="SUPFAM" id="SSF55961">
    <property type="entry name" value="Bet v1-like"/>
    <property type="match status" value="1"/>
</dbReference>
<dbReference type="Gene3D" id="3.30.530.20">
    <property type="match status" value="1"/>
</dbReference>
<accession>A0ABW5NDC0</accession>
<dbReference type="Proteomes" id="UP001597459">
    <property type="component" value="Unassembled WGS sequence"/>
</dbReference>